<dbReference type="KEGG" id="kau:B6264_25985"/>
<feature type="compositionally biased region" description="Basic residues" evidence="1">
    <location>
        <begin position="1"/>
        <end position="15"/>
    </location>
</feature>
<gene>
    <name evidence="2" type="ORF">HS99_0009775</name>
</gene>
<dbReference type="RefSeq" id="WP_030555827.1">
    <property type="nucleotide sequence ID" value="NZ_BMUB01000014.1"/>
</dbReference>
<sequence>MHRSAGRSFRPHRGRPAPLTLAGNLWRNNVTGDTYSSATTRRSMAGATLVEVARVDNPAALIAPRKTR</sequence>
<name>A0A1E7N241_KITAU</name>
<dbReference type="AlphaFoldDB" id="A0A1E7N241"/>
<dbReference type="EMBL" id="JPRF03000043">
    <property type="protein sequence ID" value="OEV34759.1"/>
    <property type="molecule type" value="Genomic_DNA"/>
</dbReference>
<evidence type="ECO:0000313" key="2">
    <source>
        <dbReference type="EMBL" id="OEV34759.1"/>
    </source>
</evidence>
<accession>A0A1E7N241</accession>
<dbReference type="Proteomes" id="UP000037395">
    <property type="component" value="Unassembled WGS sequence"/>
</dbReference>
<feature type="region of interest" description="Disordered" evidence="1">
    <location>
        <begin position="1"/>
        <end position="21"/>
    </location>
</feature>
<protein>
    <submittedName>
        <fullName evidence="2">Uncharacterized protein</fullName>
    </submittedName>
</protein>
<keyword evidence="3" id="KW-1185">Reference proteome</keyword>
<proteinExistence type="predicted"/>
<dbReference type="GeneID" id="97490450"/>
<organism evidence="2 3">
    <name type="scientific">Kitasatospora aureofaciens</name>
    <name type="common">Streptomyces aureofaciens</name>
    <dbReference type="NCBI Taxonomy" id="1894"/>
    <lineage>
        <taxon>Bacteria</taxon>
        <taxon>Bacillati</taxon>
        <taxon>Actinomycetota</taxon>
        <taxon>Actinomycetes</taxon>
        <taxon>Kitasatosporales</taxon>
        <taxon>Streptomycetaceae</taxon>
        <taxon>Kitasatospora</taxon>
    </lineage>
</organism>
<reference evidence="2" key="1">
    <citation type="submission" date="2016-08" db="EMBL/GenBank/DDBJ databases">
        <title>Sequencing, Assembly and Comparative Genomics of S. aureofaciens ATCC 10762.</title>
        <authorList>
            <person name="Gradnigo J.S."/>
            <person name="Johnson N."/>
            <person name="Somerville G.A."/>
        </authorList>
    </citation>
    <scope>NUCLEOTIDE SEQUENCE [LARGE SCALE GENOMIC DNA]</scope>
    <source>
        <strain evidence="2">ATCC 10762</strain>
    </source>
</reference>
<evidence type="ECO:0000313" key="3">
    <source>
        <dbReference type="Proteomes" id="UP000037395"/>
    </source>
</evidence>
<comment type="caution">
    <text evidence="2">The sequence shown here is derived from an EMBL/GenBank/DDBJ whole genome shotgun (WGS) entry which is preliminary data.</text>
</comment>
<evidence type="ECO:0000256" key="1">
    <source>
        <dbReference type="SAM" id="MobiDB-lite"/>
    </source>
</evidence>